<dbReference type="NCBIfam" id="TIGR04056">
    <property type="entry name" value="OMP_RagA_SusC"/>
    <property type="match status" value="1"/>
</dbReference>
<feature type="domain" description="TonB-dependent receptor plug" evidence="2">
    <location>
        <begin position="243"/>
        <end position="345"/>
    </location>
</feature>
<dbReference type="InterPro" id="IPR012910">
    <property type="entry name" value="Plug_dom"/>
</dbReference>
<reference evidence="3" key="1">
    <citation type="submission" date="2021-06" db="EMBL/GenBank/DDBJ databases">
        <authorList>
            <person name="Huq M.A."/>
        </authorList>
    </citation>
    <scope>NUCLEOTIDE SEQUENCE</scope>
    <source>
        <strain evidence="3">MAH-26</strain>
    </source>
</reference>
<dbReference type="PROSITE" id="PS52016">
    <property type="entry name" value="TONB_DEPENDENT_REC_3"/>
    <property type="match status" value="1"/>
</dbReference>
<protein>
    <submittedName>
        <fullName evidence="3">SusC/RagA family TonB-linked outer membrane protein</fullName>
    </submittedName>
</protein>
<evidence type="ECO:0000256" key="1">
    <source>
        <dbReference type="PROSITE-ProRule" id="PRU01360"/>
    </source>
</evidence>
<dbReference type="InterPro" id="IPR023997">
    <property type="entry name" value="TonB-dep_OMP_SusC/RagA_CS"/>
</dbReference>
<comment type="subcellular location">
    <subcellularLocation>
        <location evidence="1">Cell outer membrane</location>
        <topology evidence="1">Multi-pass membrane protein</topology>
    </subcellularLocation>
</comment>
<dbReference type="Pfam" id="PF07715">
    <property type="entry name" value="Plug"/>
    <property type="match status" value="1"/>
</dbReference>
<dbReference type="EMBL" id="JAHSPG010000013">
    <property type="protein sequence ID" value="MBV4358891.1"/>
    <property type="molecule type" value="Genomic_DNA"/>
</dbReference>
<proteinExistence type="inferred from homology"/>
<keyword evidence="4" id="KW-1185">Reference proteome</keyword>
<evidence type="ECO:0000313" key="3">
    <source>
        <dbReference type="EMBL" id="MBV4358891.1"/>
    </source>
</evidence>
<accession>A0A9E2W8R1</accession>
<keyword evidence="1" id="KW-0813">Transport</keyword>
<name>A0A9E2W8R1_9BACT</name>
<organism evidence="3 4">
    <name type="scientific">Pinibacter aurantiacus</name>
    <dbReference type="NCBI Taxonomy" id="2851599"/>
    <lineage>
        <taxon>Bacteria</taxon>
        <taxon>Pseudomonadati</taxon>
        <taxon>Bacteroidota</taxon>
        <taxon>Chitinophagia</taxon>
        <taxon>Chitinophagales</taxon>
        <taxon>Chitinophagaceae</taxon>
        <taxon>Pinibacter</taxon>
    </lineage>
</organism>
<gene>
    <name evidence="3" type="ORF">KTO63_17120</name>
</gene>
<dbReference type="RefSeq" id="WP_217792607.1">
    <property type="nucleotide sequence ID" value="NZ_JAHSPG010000013.1"/>
</dbReference>
<keyword evidence="1" id="KW-0812">Transmembrane</keyword>
<keyword evidence="1" id="KW-0998">Cell outer membrane</keyword>
<dbReference type="Pfam" id="PF13715">
    <property type="entry name" value="CarbopepD_reg_2"/>
    <property type="match status" value="1"/>
</dbReference>
<keyword evidence="1" id="KW-1134">Transmembrane beta strand</keyword>
<sequence>MQKTAYARVCPAVKDFRKIVSSGFGSPGVLFNQPMARIMRITAILMLITCLHVSAKSLSQSISLSASNMPVKEVFKAIEKQTGYVVFINAEDLESTKPVTINAVNMPLSQFLPAILKGQSFDFSITKKTIFIFRKTTPAAVTAHVARDTTIGGRVTDDKGLPLAGANIIVNGDKRANYSTDQDGLFTLRAAPGDLLVISYVGFATTTAQIPLDSRYIAVKLVPKSTKLQETVIVSTGYQRLPKERAAGSFGIINQSTLEKRSNYDISTYMEGQVPGLLIAPNGDITIRGESTISSTADKNPLIVVDGFPIERPIESINPNDIESITVLKDASAASIWGVRASNGVIVIQTKRGASSVKSLDVSFTSTLSITQKPSLSVLPFASTKSFIDFEKYRVDNHLVNFVGKPRPAISPVIDAYMNHPATADALVDSLQNIHSFDEFSSLFMRPATRQQYAINIAGKGAQTSQRVSFSYDKVNESFNQNSSERYVADLFETMRIVPKLNLEMGLNYVVNNVKNNGMLLSDIKKLLPYQTIEDANGNYVPQPQTFYQADKDSLVKAGLPYNWDYNMLREYRNNNYVTKNSYVVANTRLNYNIFKGLDANVSYQYESGTTGVNNLFNQETYYTRNAVNFSSSIKNNVVTSGIPKGSIYKESANRFYSHTLRGQLRYDGALSKNGEHYLSGIAGLEIREVGNKFSSQTKYGYNEQSLQYTPVDYTHYYTNIIGSQQLIPDETVFQDILNRFVSYYGNVGYTFKDRYTLNGSGRLDKTNLFGSSDRYRNVWLWSSGISWQIHKEPFFKSDFFRSLILRATYGINGNVDRSTSPYLIANVATDRQTNLPYAYVSNPSNPLLRWEKTAVTNIGIDFSILNDRLRGSLEYYNRYSTDLLGNSTVNGTYGFNSAYINYASLRNSGTDIRLTGAIIKGAFNWNATLNYSYNKNKVTKVDLPQKSVGAYLASVAQEGLPLHYLYSYKWAGLSSTGAPQVYNEKGNVVDYKTDVNDPAALLYQGSMVPTHYGAFINEFSYKGFSLVTNFTFKFGYKFLVPVIKYQTVSDNAFQVMNDWDKRWKKPGDEKLTNTPAAPTSISGLNIYDKYAQYADVNVESASIIRFRELLLNYTFPSAWMKKYPSSKLTLGVQIRNLASYKFNKAGLDPEYLTLDLNNIALPPRPEYSFIIRANF</sequence>
<dbReference type="AlphaFoldDB" id="A0A9E2W8R1"/>
<evidence type="ECO:0000313" key="4">
    <source>
        <dbReference type="Proteomes" id="UP000812270"/>
    </source>
</evidence>
<dbReference type="InterPro" id="IPR023996">
    <property type="entry name" value="TonB-dep_OMP_SusC/RagA"/>
</dbReference>
<dbReference type="InterPro" id="IPR039426">
    <property type="entry name" value="TonB-dep_rcpt-like"/>
</dbReference>
<evidence type="ECO:0000259" key="2">
    <source>
        <dbReference type="Pfam" id="PF07715"/>
    </source>
</evidence>
<dbReference type="Proteomes" id="UP000812270">
    <property type="component" value="Unassembled WGS sequence"/>
</dbReference>
<comment type="caution">
    <text evidence="3">The sequence shown here is derived from an EMBL/GenBank/DDBJ whole genome shotgun (WGS) entry which is preliminary data.</text>
</comment>
<dbReference type="GO" id="GO:0009279">
    <property type="term" value="C:cell outer membrane"/>
    <property type="evidence" value="ECO:0007669"/>
    <property type="project" value="UniProtKB-SubCell"/>
</dbReference>
<comment type="similarity">
    <text evidence="1">Belongs to the TonB-dependent receptor family.</text>
</comment>
<dbReference type="NCBIfam" id="TIGR04057">
    <property type="entry name" value="SusC_RagA_signa"/>
    <property type="match status" value="1"/>
</dbReference>
<keyword evidence="1" id="KW-0472">Membrane</keyword>